<proteinExistence type="predicted"/>
<accession>A0ABX9DK14</accession>
<dbReference type="InterPro" id="IPR013445">
    <property type="entry name" value="CDP_4_6_deHydtase"/>
</dbReference>
<reference evidence="2 3" key="1">
    <citation type="submission" date="2017-01" db="EMBL/GenBank/DDBJ databases">
        <title>Genome sequence of Rhodovulum viride JA756.</title>
        <authorList>
            <person name="Lakshmi K.V."/>
            <person name="Tushar L.D."/>
            <person name="Sasikala C."/>
            <person name="Venkataramana C."/>
        </authorList>
    </citation>
    <scope>NUCLEOTIDE SEQUENCE [LARGE SCALE GENOMIC DNA]</scope>
    <source>
        <strain evidence="2 3">JA756</strain>
    </source>
</reference>
<sequence>MEDLGVSFWAGKRVLLTGHTGFKGAWAGRWMARRGAEVTGIALPPEPGPALYDSLGQDHLAASHMADLRDAGWTAELVRAARPEIVLHLAAQPLVRLSYADPVLTFGSNVMGTVHLLDALRREARPEAVLVVTSDKVYENDNSGRAFAETDRLGGHDPYSASKAATEIAVASFRRAFFAEAGVPLATARGGNVIGGGDFSADRLVPDIVRALMAGTPPEIRNPGATRPWQHVLDCLDGYLTFVQALAEGRALPEALNFGPAPDTPAVTVAELAEGLYAALGRKPMLSTPAERGPHEMAHLAIDAGLAARTLGWRPRLSGAETLDLTARWYAGFLAGEDAARLTDQQIDQYQDRTP</sequence>
<dbReference type="InterPro" id="IPR036291">
    <property type="entry name" value="NAD(P)-bd_dom_sf"/>
</dbReference>
<dbReference type="Gene3D" id="3.40.50.720">
    <property type="entry name" value="NAD(P)-binding Rossmann-like Domain"/>
    <property type="match status" value="1"/>
</dbReference>
<dbReference type="SUPFAM" id="SSF51735">
    <property type="entry name" value="NAD(P)-binding Rossmann-fold domains"/>
    <property type="match status" value="1"/>
</dbReference>
<dbReference type="Proteomes" id="UP000248659">
    <property type="component" value="Unassembled WGS sequence"/>
</dbReference>
<protein>
    <submittedName>
        <fullName evidence="2">CDP-glucose 4,6-dehydratase</fullName>
    </submittedName>
</protein>
<dbReference type="Gene3D" id="3.90.25.10">
    <property type="entry name" value="UDP-galactose 4-epimerase, domain 1"/>
    <property type="match status" value="1"/>
</dbReference>
<dbReference type="EMBL" id="MUAV01000007">
    <property type="protein sequence ID" value="RAP41915.1"/>
    <property type="molecule type" value="Genomic_DNA"/>
</dbReference>
<dbReference type="InterPro" id="IPR016040">
    <property type="entry name" value="NAD(P)-bd_dom"/>
</dbReference>
<name>A0ABX9DK14_9RHOB</name>
<organism evidence="2 3">
    <name type="scientific">Rhodovulum viride</name>
    <dbReference type="NCBI Taxonomy" id="1231134"/>
    <lineage>
        <taxon>Bacteria</taxon>
        <taxon>Pseudomonadati</taxon>
        <taxon>Pseudomonadota</taxon>
        <taxon>Alphaproteobacteria</taxon>
        <taxon>Rhodobacterales</taxon>
        <taxon>Paracoccaceae</taxon>
        <taxon>Rhodovulum</taxon>
    </lineage>
</organism>
<dbReference type="Pfam" id="PF16363">
    <property type="entry name" value="GDP_Man_Dehyd"/>
    <property type="match status" value="1"/>
</dbReference>
<dbReference type="PANTHER" id="PTHR43000">
    <property type="entry name" value="DTDP-D-GLUCOSE 4,6-DEHYDRATASE-RELATED"/>
    <property type="match status" value="1"/>
</dbReference>
<gene>
    <name evidence="2" type="ORF">BYZ73_08155</name>
</gene>
<feature type="domain" description="NAD(P)-binding" evidence="1">
    <location>
        <begin position="15"/>
        <end position="323"/>
    </location>
</feature>
<comment type="caution">
    <text evidence="2">The sequence shown here is derived from an EMBL/GenBank/DDBJ whole genome shotgun (WGS) entry which is preliminary data.</text>
</comment>
<dbReference type="NCBIfam" id="TIGR02622">
    <property type="entry name" value="CDP_4_6_dhtase"/>
    <property type="match status" value="1"/>
</dbReference>
<evidence type="ECO:0000259" key="1">
    <source>
        <dbReference type="Pfam" id="PF16363"/>
    </source>
</evidence>
<evidence type="ECO:0000313" key="2">
    <source>
        <dbReference type="EMBL" id="RAP41915.1"/>
    </source>
</evidence>
<keyword evidence="3" id="KW-1185">Reference proteome</keyword>
<evidence type="ECO:0000313" key="3">
    <source>
        <dbReference type="Proteomes" id="UP000248659"/>
    </source>
</evidence>